<evidence type="ECO:0000256" key="1">
    <source>
        <dbReference type="SAM" id="Phobius"/>
    </source>
</evidence>
<comment type="caution">
    <text evidence="2">The sequence shown here is derived from an EMBL/GenBank/DDBJ whole genome shotgun (WGS) entry which is preliminary data.</text>
</comment>
<evidence type="ECO:0000313" key="2">
    <source>
        <dbReference type="EMBL" id="KAB3535450.1"/>
    </source>
</evidence>
<keyword evidence="1" id="KW-0812">Transmembrane</keyword>
<accession>A0A6I0FCG9</accession>
<keyword evidence="1" id="KW-1133">Transmembrane helix</keyword>
<gene>
    <name evidence="2" type="ORF">F8154_06610</name>
</gene>
<dbReference type="EMBL" id="WBZC01000019">
    <property type="protein sequence ID" value="KAB3535450.1"/>
    <property type="molecule type" value="Genomic_DNA"/>
</dbReference>
<evidence type="ECO:0000313" key="3">
    <source>
        <dbReference type="Proteomes" id="UP000432715"/>
    </source>
</evidence>
<dbReference type="OrthoDB" id="9830165at2"/>
<feature type="transmembrane region" description="Helical" evidence="1">
    <location>
        <begin position="6"/>
        <end position="22"/>
    </location>
</feature>
<sequence length="223" mass="26628">MKKYFNYILVFIIIILISNIYFNNAYKSFSKNYASEMYNHMMYSIIRNKSILDEISSSETVKIETIVELHKNYGTMYSKLADMERFRFHNNYKIRNKRPIIQIVSDFYRFTGGLVQNDVSFDIFHIQLQDNIYTLTSEDVKTFIMMKEVTNKLVDTIKSNMPKKYQQSSTNHTVRSLDFKDWLQCYNNSNKQIEEFIIDKYNLYTSSMGTIGYDLINKTKNKF</sequence>
<dbReference type="Proteomes" id="UP000432715">
    <property type="component" value="Unassembled WGS sequence"/>
</dbReference>
<keyword evidence="1" id="KW-0472">Membrane</keyword>
<reference evidence="2 3" key="1">
    <citation type="submission" date="2019-10" db="EMBL/GenBank/DDBJ databases">
        <title>Alkaliphilus serpentinus sp. nov. and Alkaliphilus pronyensis sp. nov., two novel anaerobic alkaliphilic species isolated from the serpentinized-hosted hydrothermal field of the Prony Bay (New Caledonia).</title>
        <authorList>
            <person name="Postec A."/>
        </authorList>
    </citation>
    <scope>NUCLEOTIDE SEQUENCE [LARGE SCALE GENOMIC DNA]</scope>
    <source>
        <strain evidence="2 3">LacV</strain>
    </source>
</reference>
<organism evidence="2 3">
    <name type="scientific">Alkaliphilus pronyensis</name>
    <dbReference type="NCBI Taxonomy" id="1482732"/>
    <lineage>
        <taxon>Bacteria</taxon>
        <taxon>Bacillati</taxon>
        <taxon>Bacillota</taxon>
        <taxon>Clostridia</taxon>
        <taxon>Peptostreptococcales</taxon>
        <taxon>Natronincolaceae</taxon>
        <taxon>Alkaliphilus</taxon>
    </lineage>
</organism>
<dbReference type="AlphaFoldDB" id="A0A6I0FCG9"/>
<dbReference type="RefSeq" id="WP_151860815.1">
    <property type="nucleotide sequence ID" value="NZ_WBZC01000019.1"/>
</dbReference>
<protein>
    <submittedName>
        <fullName evidence="2">Uncharacterized protein</fullName>
    </submittedName>
</protein>
<keyword evidence="3" id="KW-1185">Reference proteome</keyword>
<proteinExistence type="predicted"/>
<name>A0A6I0FCG9_9FIRM</name>